<dbReference type="Proteomes" id="UP000250603">
    <property type="component" value="Unassembled WGS sequence"/>
</dbReference>
<gene>
    <name evidence="1" type="ORF">DP181_20565</name>
</gene>
<protein>
    <recommendedName>
        <fullName evidence="3">DUF4222 domain-containing protein</fullName>
    </recommendedName>
</protein>
<name>A0ABX9EWD9_9ENTR</name>
<evidence type="ECO:0000313" key="1">
    <source>
        <dbReference type="EMBL" id="RAY21394.1"/>
    </source>
</evidence>
<reference evidence="1 2" key="1">
    <citation type="submission" date="2018-06" db="EMBL/GenBank/DDBJ databases">
        <title>ACT-28, a chromosomally-encoded AmpC with carbapenemase activity from Enterobacter kobei.</title>
        <authorList>
            <person name="Jousset A.B."/>
            <person name="Oueslati S."/>
            <person name="Bernabeu S."/>
            <person name="Takissian J."/>
            <person name="Creton E."/>
            <person name="Vogel A."/>
            <person name="Cotellon G."/>
            <person name="Bonnin R.A."/>
            <person name="Dortet L."/>
            <person name="Naas T."/>
        </authorList>
    </citation>
    <scope>NUCLEOTIDE SEQUENCE [LARGE SCALE GENOMIC DNA]</scope>
    <source>
        <strain evidence="1 2">149H6</strain>
    </source>
</reference>
<evidence type="ECO:0008006" key="3">
    <source>
        <dbReference type="Google" id="ProtNLM"/>
    </source>
</evidence>
<dbReference type="EMBL" id="QMCK01000071">
    <property type="protein sequence ID" value="RAY21394.1"/>
    <property type="molecule type" value="Genomic_DNA"/>
</dbReference>
<evidence type="ECO:0000313" key="2">
    <source>
        <dbReference type="Proteomes" id="UP000250603"/>
    </source>
</evidence>
<organism evidence="1 2">
    <name type="scientific">Enterobacter kobei</name>
    <dbReference type="NCBI Taxonomy" id="208224"/>
    <lineage>
        <taxon>Bacteria</taxon>
        <taxon>Pseudomonadati</taxon>
        <taxon>Pseudomonadota</taxon>
        <taxon>Gammaproteobacteria</taxon>
        <taxon>Enterobacterales</taxon>
        <taxon>Enterobacteriaceae</taxon>
        <taxon>Enterobacter</taxon>
        <taxon>Enterobacter cloacae complex</taxon>
    </lineage>
</organism>
<keyword evidence="2" id="KW-1185">Reference proteome</keyword>
<proteinExistence type="predicted"/>
<accession>A0ABX9EWD9</accession>
<sequence length="62" mass="7290">MSGRSRGRGQTLYIEEKSAYGVAHIVFLGRCAPGLFRKIRNYHFSDLRRGRERLLQDKHKKE</sequence>
<comment type="caution">
    <text evidence="1">The sequence shown here is derived from an EMBL/GenBank/DDBJ whole genome shotgun (WGS) entry which is preliminary data.</text>
</comment>